<keyword evidence="1" id="KW-0175">Coiled coil</keyword>
<feature type="signal peptide" evidence="2">
    <location>
        <begin position="1"/>
        <end position="16"/>
    </location>
</feature>
<sequence length="400" mass="46245">MFIYFVVLYFCGLSNGFLLDSGNISTFGGKPTYLSAAEYYGDKNQIHHDLEKLHQEQEAYRDQQEKSLNLLTNQIQQKFLTIEQMFSAQNSNNKVNETKQIIDALEQKYGELETKYTTVQGKLSAKEQMYNKLAENYTKLKEAMEMNNANLQQELLKIQENCKTETNSAVNKTLVLAGTISKLEQLKNINQLQTLQTLQGQVQTFDSRINLLTSHEQARNQDFLALYNLTTLSRHELEIKMNNQFQTLEKNLINQTRSDNEKLEKHTMKEINELANHTMHEIEQMERYHNSSFLLFQQNMDKQLQKVVVTGCTNYGGANIPAGPVKFPVIKTSVGISNLSSFQSTGKFTCQVPGYYHIIATITTTKKWSSNRHYEKFQHHTSAVCDRLYKRWKLLDTRNC</sequence>
<evidence type="ECO:0000313" key="4">
    <source>
        <dbReference type="Proteomes" id="UP000683360"/>
    </source>
</evidence>
<protein>
    <recommendedName>
        <fullName evidence="5">C1q domain-containing protein</fullName>
    </recommendedName>
</protein>
<proteinExistence type="predicted"/>
<organism evidence="3 4">
    <name type="scientific">Mytilus edulis</name>
    <name type="common">Blue mussel</name>
    <dbReference type="NCBI Taxonomy" id="6550"/>
    <lineage>
        <taxon>Eukaryota</taxon>
        <taxon>Metazoa</taxon>
        <taxon>Spiralia</taxon>
        <taxon>Lophotrochozoa</taxon>
        <taxon>Mollusca</taxon>
        <taxon>Bivalvia</taxon>
        <taxon>Autobranchia</taxon>
        <taxon>Pteriomorphia</taxon>
        <taxon>Mytilida</taxon>
        <taxon>Mytiloidea</taxon>
        <taxon>Mytilidae</taxon>
        <taxon>Mytilinae</taxon>
        <taxon>Mytilus</taxon>
    </lineage>
</organism>
<keyword evidence="2" id="KW-0732">Signal</keyword>
<dbReference type="Proteomes" id="UP000683360">
    <property type="component" value="Unassembled WGS sequence"/>
</dbReference>
<evidence type="ECO:0000256" key="1">
    <source>
        <dbReference type="SAM" id="Coils"/>
    </source>
</evidence>
<name>A0A8S3T1X3_MYTED</name>
<feature type="coiled-coil region" evidence="1">
    <location>
        <begin position="88"/>
        <end position="168"/>
    </location>
</feature>
<dbReference type="OrthoDB" id="6137037at2759"/>
<evidence type="ECO:0008006" key="5">
    <source>
        <dbReference type="Google" id="ProtNLM"/>
    </source>
</evidence>
<evidence type="ECO:0000256" key="2">
    <source>
        <dbReference type="SAM" id="SignalP"/>
    </source>
</evidence>
<dbReference type="AlphaFoldDB" id="A0A8S3T1X3"/>
<keyword evidence="4" id="KW-1185">Reference proteome</keyword>
<accession>A0A8S3T1X3</accession>
<feature type="chain" id="PRO_5035901363" description="C1q domain-containing protein" evidence="2">
    <location>
        <begin position="17"/>
        <end position="400"/>
    </location>
</feature>
<comment type="caution">
    <text evidence="3">The sequence shown here is derived from an EMBL/GenBank/DDBJ whole genome shotgun (WGS) entry which is preliminary data.</text>
</comment>
<dbReference type="EMBL" id="CAJPWZ010001982">
    <property type="protein sequence ID" value="CAG2227902.1"/>
    <property type="molecule type" value="Genomic_DNA"/>
</dbReference>
<gene>
    <name evidence="3" type="ORF">MEDL_40896</name>
</gene>
<reference evidence="3" key="1">
    <citation type="submission" date="2021-03" db="EMBL/GenBank/DDBJ databases">
        <authorList>
            <person name="Bekaert M."/>
        </authorList>
    </citation>
    <scope>NUCLEOTIDE SEQUENCE</scope>
</reference>
<evidence type="ECO:0000313" key="3">
    <source>
        <dbReference type="EMBL" id="CAG2227902.1"/>
    </source>
</evidence>